<comment type="caution">
    <text evidence="2">The sequence shown here is derived from an EMBL/GenBank/DDBJ whole genome shotgun (WGS) entry which is preliminary data.</text>
</comment>
<dbReference type="Proteomes" id="UP000050525">
    <property type="component" value="Unassembled WGS sequence"/>
</dbReference>
<feature type="region of interest" description="Disordered" evidence="1">
    <location>
        <begin position="1"/>
        <end position="24"/>
    </location>
</feature>
<sequence length="67" mass="6964">MAPKTIPDDKSVSHKADESSGELTVTLHELRDTNTDSYGILSCTVGAVPGPGGSPQWGHTDVTLTLA</sequence>
<feature type="compositionally biased region" description="Basic and acidic residues" evidence="1">
    <location>
        <begin position="1"/>
        <end position="18"/>
    </location>
</feature>
<reference evidence="2 3" key="1">
    <citation type="journal article" date="2012" name="Genome Biol.">
        <title>Sequencing three crocodilian genomes to illuminate the evolution of archosaurs and amniotes.</title>
        <authorList>
            <person name="St John J.A."/>
            <person name="Braun E.L."/>
            <person name="Isberg S.R."/>
            <person name="Miles L.G."/>
            <person name="Chong A.Y."/>
            <person name="Gongora J."/>
            <person name="Dalzell P."/>
            <person name="Moran C."/>
            <person name="Bed'hom B."/>
            <person name="Abzhanov A."/>
            <person name="Burgess S.C."/>
            <person name="Cooksey A.M."/>
            <person name="Castoe T.A."/>
            <person name="Crawford N.G."/>
            <person name="Densmore L.D."/>
            <person name="Drew J.C."/>
            <person name="Edwards S.V."/>
            <person name="Faircloth B.C."/>
            <person name="Fujita M.K."/>
            <person name="Greenwold M.J."/>
            <person name="Hoffmann F.G."/>
            <person name="Howard J.M."/>
            <person name="Iguchi T."/>
            <person name="Janes D.E."/>
            <person name="Khan S.Y."/>
            <person name="Kohno S."/>
            <person name="de Koning A.J."/>
            <person name="Lance S.L."/>
            <person name="McCarthy F.M."/>
            <person name="McCormack J.E."/>
            <person name="Merchant M.E."/>
            <person name="Peterson D.G."/>
            <person name="Pollock D.D."/>
            <person name="Pourmand N."/>
            <person name="Raney B.J."/>
            <person name="Roessler K.A."/>
            <person name="Sanford J.R."/>
            <person name="Sawyer R.H."/>
            <person name="Schmidt C.J."/>
            <person name="Triplett E.W."/>
            <person name="Tuberville T.D."/>
            <person name="Venegas-Anaya M."/>
            <person name="Howard J.T."/>
            <person name="Jarvis E.D."/>
            <person name="Guillette L.J.Jr."/>
            <person name="Glenn T.C."/>
            <person name="Green R.E."/>
            <person name="Ray D.A."/>
        </authorList>
    </citation>
    <scope>NUCLEOTIDE SEQUENCE [LARGE SCALE GENOMIC DNA]</scope>
    <source>
        <strain evidence="2">KSC_2009_1</strain>
    </source>
</reference>
<dbReference type="EMBL" id="AKHW03004704">
    <property type="protein sequence ID" value="KYO29231.1"/>
    <property type="molecule type" value="Genomic_DNA"/>
</dbReference>
<evidence type="ECO:0000256" key="1">
    <source>
        <dbReference type="SAM" id="MobiDB-lite"/>
    </source>
</evidence>
<keyword evidence="3" id="KW-1185">Reference proteome</keyword>
<evidence type="ECO:0000313" key="3">
    <source>
        <dbReference type="Proteomes" id="UP000050525"/>
    </source>
</evidence>
<name>A0A151MXE3_ALLMI</name>
<protein>
    <submittedName>
        <fullName evidence="2">Uncharacterized protein</fullName>
    </submittedName>
</protein>
<proteinExistence type="predicted"/>
<evidence type="ECO:0000313" key="2">
    <source>
        <dbReference type="EMBL" id="KYO29231.1"/>
    </source>
</evidence>
<dbReference type="AlphaFoldDB" id="A0A151MXE3"/>
<gene>
    <name evidence="2" type="ORF">Y1Q_0017886</name>
</gene>
<organism evidence="2 3">
    <name type="scientific">Alligator mississippiensis</name>
    <name type="common">American alligator</name>
    <dbReference type="NCBI Taxonomy" id="8496"/>
    <lineage>
        <taxon>Eukaryota</taxon>
        <taxon>Metazoa</taxon>
        <taxon>Chordata</taxon>
        <taxon>Craniata</taxon>
        <taxon>Vertebrata</taxon>
        <taxon>Euteleostomi</taxon>
        <taxon>Archelosauria</taxon>
        <taxon>Archosauria</taxon>
        <taxon>Crocodylia</taxon>
        <taxon>Alligatoridae</taxon>
        <taxon>Alligatorinae</taxon>
        <taxon>Alligator</taxon>
    </lineage>
</organism>
<accession>A0A151MXE3</accession>